<dbReference type="WBParaSite" id="ALUE_0001790801-mRNA-1">
    <property type="protein sequence ID" value="ALUE_0001790801-mRNA-1"/>
    <property type="gene ID" value="ALUE_0001790801"/>
</dbReference>
<evidence type="ECO:0000259" key="2">
    <source>
        <dbReference type="PROSITE" id="PS50004"/>
    </source>
</evidence>
<feature type="domain" description="C2" evidence="2">
    <location>
        <begin position="365"/>
        <end position="504"/>
    </location>
</feature>
<sequence>MKCSYLSSIYLSKTDRMCDVYGGIKPRTTLNLHKFNERKRGRDDEKERETLMNLSSDIDDDGYTDDELESPSDITSDSDFCRPMPVARGADRHWNTKGFERRSRRSHVPCGIGARARLRFGSLSTIAPVDHSSSLETTNDDDELCDLYAAVSKKHRSPPRLLKGLSMIEELSPIGDPGDIDIPKVPSLQLSRNWRPLQTSTTTSVHHIGVPKTNPRHAKELSPIGDPGDIDIPKVPSLQLSRNWRPLQTSTTTSVHHIGVPKTNPRHAKCTQAASSTPRIAIGVRNSCTQAASSTPRIATGVRNSVLSHNVAVYDALERPLSFFEETPSKDWSRPASEALSSGYIANWKPDHFGLPAPFARRIGCKGKLHLTMSLSGRYLIVSVVKAVFFLDPYQSQASSYVRVELKRNPRYNKRMRSSSEDRYCQCDREQSFRTRLVPLNNHPLFYENFTFELHRRNYQNHDLIGISVWITNADNTSRKRMLGCMAFPVRRLIKKANMMSEVVFDENMHTFERTVINDGDFFLLRPELGEKQNFPECKINVQKYYDDIGTNSSGSQTHSPPKVCKVYYERPLA</sequence>
<accession>A0A0M3IHK6</accession>
<feature type="compositionally biased region" description="Acidic residues" evidence="1">
    <location>
        <begin position="57"/>
        <end position="70"/>
    </location>
</feature>
<dbReference type="Proteomes" id="UP000036681">
    <property type="component" value="Unplaced"/>
</dbReference>
<proteinExistence type="predicted"/>
<organism evidence="3 4">
    <name type="scientific">Ascaris lumbricoides</name>
    <name type="common">Giant roundworm</name>
    <dbReference type="NCBI Taxonomy" id="6252"/>
    <lineage>
        <taxon>Eukaryota</taxon>
        <taxon>Metazoa</taxon>
        <taxon>Ecdysozoa</taxon>
        <taxon>Nematoda</taxon>
        <taxon>Chromadorea</taxon>
        <taxon>Rhabditida</taxon>
        <taxon>Spirurina</taxon>
        <taxon>Ascaridomorpha</taxon>
        <taxon>Ascaridoidea</taxon>
        <taxon>Ascarididae</taxon>
        <taxon>Ascaris</taxon>
    </lineage>
</organism>
<dbReference type="PROSITE" id="PS50004">
    <property type="entry name" value="C2"/>
    <property type="match status" value="1"/>
</dbReference>
<dbReference type="InterPro" id="IPR000008">
    <property type="entry name" value="C2_dom"/>
</dbReference>
<keyword evidence="3" id="KW-1185">Reference proteome</keyword>
<dbReference type="AlphaFoldDB" id="A0A0M3IHK6"/>
<dbReference type="Pfam" id="PF00168">
    <property type="entry name" value="C2"/>
    <property type="match status" value="1"/>
</dbReference>
<dbReference type="SMART" id="SM00239">
    <property type="entry name" value="C2"/>
    <property type="match status" value="1"/>
</dbReference>
<evidence type="ECO:0000313" key="4">
    <source>
        <dbReference type="WBParaSite" id="ALUE_0001790801-mRNA-1"/>
    </source>
</evidence>
<name>A0A0M3IHK6_ASCLU</name>
<evidence type="ECO:0000313" key="3">
    <source>
        <dbReference type="Proteomes" id="UP000036681"/>
    </source>
</evidence>
<dbReference type="SUPFAM" id="SSF49562">
    <property type="entry name" value="C2 domain (Calcium/lipid-binding domain, CaLB)"/>
    <property type="match status" value="1"/>
</dbReference>
<dbReference type="Gene3D" id="2.60.40.150">
    <property type="entry name" value="C2 domain"/>
    <property type="match status" value="1"/>
</dbReference>
<evidence type="ECO:0000256" key="1">
    <source>
        <dbReference type="SAM" id="MobiDB-lite"/>
    </source>
</evidence>
<feature type="region of interest" description="Disordered" evidence="1">
    <location>
        <begin position="200"/>
        <end position="230"/>
    </location>
</feature>
<feature type="region of interest" description="Disordered" evidence="1">
    <location>
        <begin position="53"/>
        <end position="77"/>
    </location>
</feature>
<dbReference type="InterPro" id="IPR035892">
    <property type="entry name" value="C2_domain_sf"/>
</dbReference>
<protein>
    <submittedName>
        <fullName evidence="4">C2 domain-containing protein</fullName>
    </submittedName>
</protein>
<reference evidence="4" key="1">
    <citation type="submission" date="2016-03" db="UniProtKB">
        <authorList>
            <consortium name="WormBaseParasite"/>
        </authorList>
    </citation>
    <scope>IDENTIFICATION</scope>
</reference>